<gene>
    <name evidence="1" type="ORF">C241_16743</name>
</gene>
<keyword evidence="1" id="KW-0378">Hydrolase</keyword>
<protein>
    <submittedName>
        <fullName evidence="1">Hydrolase</fullName>
    </submittedName>
</protein>
<organism evidence="1 2">
    <name type="scientific">Bradyrhizobium lupini HPC(L)</name>
    <dbReference type="NCBI Taxonomy" id="1229491"/>
    <lineage>
        <taxon>Bacteria</taxon>
        <taxon>Pseudomonadati</taxon>
        <taxon>Pseudomonadota</taxon>
        <taxon>Alphaproteobacteria</taxon>
        <taxon>Hyphomicrobiales</taxon>
        <taxon>Nitrobacteraceae</taxon>
        <taxon>Bradyrhizobium</taxon>
    </lineage>
</organism>
<dbReference type="Proteomes" id="UP000017668">
    <property type="component" value="Unassembled WGS sequence"/>
</dbReference>
<reference evidence="1 2" key="1">
    <citation type="journal article" date="2013" name="Genome Announc.">
        <title>Genome Sequence of Rhizobium lupini HPC(L) Isolated from Saline Desert Soil, Kutch (Gujarat).</title>
        <authorList>
            <person name="Agarwal L."/>
            <person name="Purohit H.J."/>
        </authorList>
    </citation>
    <scope>NUCLEOTIDE SEQUENCE [LARGE SCALE GENOMIC DNA]</scope>
    <source>
        <strain evidence="2">HPC(L)</strain>
    </source>
</reference>
<dbReference type="EMBL" id="AMQQ01000023">
    <property type="protein sequence ID" value="EKJ94930.1"/>
    <property type="molecule type" value="Genomic_DNA"/>
</dbReference>
<evidence type="ECO:0000313" key="1">
    <source>
        <dbReference type="EMBL" id="EKJ94930.1"/>
    </source>
</evidence>
<comment type="caution">
    <text evidence="1">The sequence shown here is derived from an EMBL/GenBank/DDBJ whole genome shotgun (WGS) entry which is preliminary data.</text>
</comment>
<sequence length="192" mass="21380">MAFYHTDRVEPHHREKVRALLPGLETVTGKSAERIVEAWSIMWASSAFERLEDVPVSPGLTCSLIDHTNDVVTMGRAIAAAFCARDKFIFDASALDAALFLHDIDKLLMFRHAADGIERSPVSRQIPHGVLAGMLLSEMGFSEKVISIVTTHATDAPFHVESPEALVMHYADMASIDRVRMKEKVNTFYALR</sequence>
<proteinExistence type="predicted"/>
<dbReference type="RefSeq" id="WP_006699308.1">
    <property type="nucleotide sequence ID" value="NZ_AMQQ01000023.1"/>
</dbReference>
<accession>A0ABP2RQE7</accession>
<name>A0ABP2RQE7_RHILU</name>
<dbReference type="GO" id="GO:0016787">
    <property type="term" value="F:hydrolase activity"/>
    <property type="evidence" value="ECO:0007669"/>
    <property type="project" value="UniProtKB-KW"/>
</dbReference>
<dbReference type="Gene3D" id="1.10.3210.10">
    <property type="entry name" value="Hypothetical protein af1432"/>
    <property type="match status" value="1"/>
</dbReference>
<dbReference type="SUPFAM" id="SSF109604">
    <property type="entry name" value="HD-domain/PDEase-like"/>
    <property type="match status" value="1"/>
</dbReference>
<evidence type="ECO:0000313" key="2">
    <source>
        <dbReference type="Proteomes" id="UP000017668"/>
    </source>
</evidence>
<keyword evidence="2" id="KW-1185">Reference proteome</keyword>